<keyword evidence="9" id="KW-1185">Reference proteome</keyword>
<dbReference type="PANTHER" id="PTHR35807:SF1">
    <property type="entry name" value="TRANSCRIPTIONAL REGULATOR REDD"/>
    <property type="match status" value="1"/>
</dbReference>
<dbReference type="Gene3D" id="3.40.50.300">
    <property type="entry name" value="P-loop containing nucleotide triphosphate hydrolases"/>
    <property type="match status" value="1"/>
</dbReference>
<dbReference type="CDD" id="cd15831">
    <property type="entry name" value="BTAD"/>
    <property type="match status" value="1"/>
</dbReference>
<dbReference type="PROSITE" id="PS51755">
    <property type="entry name" value="OMPR_PHOB"/>
    <property type="match status" value="1"/>
</dbReference>
<evidence type="ECO:0000313" key="8">
    <source>
        <dbReference type="EMBL" id="UWP79017.1"/>
    </source>
</evidence>
<name>A0ABY5VPD3_9ACTN</name>
<dbReference type="SUPFAM" id="SSF46894">
    <property type="entry name" value="C-terminal effector domain of the bipartite response regulators"/>
    <property type="match status" value="1"/>
</dbReference>
<gene>
    <name evidence="8" type="ORF">Dfulv_28040</name>
</gene>
<evidence type="ECO:0000256" key="5">
    <source>
        <dbReference type="PROSITE-ProRule" id="PRU01091"/>
    </source>
</evidence>
<keyword evidence="4" id="KW-0804">Transcription</keyword>
<keyword evidence="2" id="KW-0805">Transcription regulation</keyword>
<dbReference type="Pfam" id="PF00486">
    <property type="entry name" value="Trans_reg_C"/>
    <property type="match status" value="1"/>
</dbReference>
<dbReference type="Proteomes" id="UP001059617">
    <property type="component" value="Chromosome"/>
</dbReference>
<dbReference type="Pfam" id="PF03704">
    <property type="entry name" value="BTAD"/>
    <property type="match status" value="1"/>
</dbReference>
<sequence>MAEPSFGVLGPLEVTLGERQVDLGGLRPRMLLAMLLSAGGQEVPFHRIVEGLWGAEPPATALGTVHSHLARLRRALEPDRPPRSPARVLVRVGAGYAVRPAPGCFDAERFAALAAEGHELVGQGRHGPAREALDTALALWRGSAYADFPDAPFALRAARRLEEQRVQARIDRMAAEVGLGRHEAAVVDLSGLAREHPGRERVWQLLAVALFRSGRRVEALDVLREARSTLSERFGMDPGPALQELEAAMLRQDAVLLDRLVVAAGAAEPAQPEESKETSGPTEPAGPPLPVPATELVGRAAELAAVTDLLREARIVTVTGQPGVGKSRLVLEYAHRQAALTGVPPVLWPAEPDPATRLVVVDGGGPATAAAVRRLTDEDPRLRVLAAGREPLGLPGEVLLELAALPLDTAVDLFVARAVEADPGRRADRGGAWPDPAERELVAAVCAAVGCLPRAVEQAATLSRALPLPALVVHLRDAPAVLLGPAVDPLDGPLAPDDALLLGRLAVFDGGWDLDAMAVVAPAPAGPARLARLVDRSLVEVVRGRRGGTAHRFRLGRPLRQYAAVLIDDDERIRTVRRHRDWLRRLAVDAAAGLRTDAAENWLRRLHMERRNVRAALNMALADGDGAAAVDIAGGVAWYWFHHGATAEGTAWLRASLTAAGQDRSAAGCAARGRARVGLSALRSIAGDVPGAVTQAQAAVEEAERAGHDYLRADALCGLSFVAAASGDAGLAGSAATRSFVAAEAGGWPDLRAQAGMVAGHARYLAGDLGGATELLAEARRAARACGYGWVVTVAGWLGVEVALDRARHEEARHAALALTDRLRNAPEVSSWLVTTLSLARALTLTGDGESGALLWGAVTGIGRRVGLAAQHIGRANAHRNRHGAPAQRHAAAYVRGLEMTRTEAAALIATLRA</sequence>
<keyword evidence="3 5" id="KW-0238">DNA-binding</keyword>
<dbReference type="SUPFAM" id="SSF48452">
    <property type="entry name" value="TPR-like"/>
    <property type="match status" value="1"/>
</dbReference>
<reference evidence="8" key="2">
    <citation type="submission" date="2022-09" db="EMBL/GenBank/DDBJ databases">
        <title>Biosynthetic gene clusters of Dactylosporangioum fulvum.</title>
        <authorList>
            <person name="Caradec T."/>
        </authorList>
    </citation>
    <scope>NUCLEOTIDE SEQUENCE</scope>
    <source>
        <strain evidence="8">NRRL B-16292</strain>
    </source>
</reference>
<evidence type="ECO:0000256" key="1">
    <source>
        <dbReference type="ARBA" id="ARBA00005820"/>
    </source>
</evidence>
<dbReference type="InterPro" id="IPR011990">
    <property type="entry name" value="TPR-like_helical_dom_sf"/>
</dbReference>
<proteinExistence type="inferred from homology"/>
<organism evidence="8 9">
    <name type="scientific">Dactylosporangium fulvum</name>
    <dbReference type="NCBI Taxonomy" id="53359"/>
    <lineage>
        <taxon>Bacteria</taxon>
        <taxon>Bacillati</taxon>
        <taxon>Actinomycetota</taxon>
        <taxon>Actinomycetes</taxon>
        <taxon>Micromonosporales</taxon>
        <taxon>Micromonosporaceae</taxon>
        <taxon>Dactylosporangium</taxon>
    </lineage>
</organism>
<dbReference type="SMART" id="SM00862">
    <property type="entry name" value="Trans_reg_C"/>
    <property type="match status" value="1"/>
</dbReference>
<evidence type="ECO:0000256" key="3">
    <source>
        <dbReference type="ARBA" id="ARBA00023125"/>
    </source>
</evidence>
<dbReference type="InterPro" id="IPR051677">
    <property type="entry name" value="AfsR-DnrI-RedD_regulator"/>
</dbReference>
<dbReference type="EMBL" id="CP073720">
    <property type="protein sequence ID" value="UWP79017.1"/>
    <property type="molecule type" value="Genomic_DNA"/>
</dbReference>
<feature type="region of interest" description="Disordered" evidence="6">
    <location>
        <begin position="266"/>
        <end position="293"/>
    </location>
</feature>
<dbReference type="InterPro" id="IPR001867">
    <property type="entry name" value="OmpR/PhoB-type_DNA-bd"/>
</dbReference>
<evidence type="ECO:0000259" key="7">
    <source>
        <dbReference type="PROSITE" id="PS51755"/>
    </source>
</evidence>
<dbReference type="InterPro" id="IPR016032">
    <property type="entry name" value="Sig_transdc_resp-reg_C-effctor"/>
</dbReference>
<dbReference type="Gene3D" id="1.10.10.10">
    <property type="entry name" value="Winged helix-like DNA-binding domain superfamily/Winged helix DNA-binding domain"/>
    <property type="match status" value="1"/>
</dbReference>
<dbReference type="InterPro" id="IPR027417">
    <property type="entry name" value="P-loop_NTPase"/>
</dbReference>
<dbReference type="PANTHER" id="PTHR35807">
    <property type="entry name" value="TRANSCRIPTIONAL REGULATOR REDD-RELATED"/>
    <property type="match status" value="1"/>
</dbReference>
<evidence type="ECO:0000256" key="2">
    <source>
        <dbReference type="ARBA" id="ARBA00023015"/>
    </source>
</evidence>
<dbReference type="SMART" id="SM01043">
    <property type="entry name" value="BTAD"/>
    <property type="match status" value="1"/>
</dbReference>
<evidence type="ECO:0000256" key="4">
    <source>
        <dbReference type="ARBA" id="ARBA00023163"/>
    </source>
</evidence>
<feature type="DNA-binding region" description="OmpR/PhoB-type" evidence="5">
    <location>
        <begin position="1"/>
        <end position="100"/>
    </location>
</feature>
<dbReference type="InterPro" id="IPR036388">
    <property type="entry name" value="WH-like_DNA-bd_sf"/>
</dbReference>
<reference evidence="8" key="1">
    <citation type="submission" date="2021-04" db="EMBL/GenBank/DDBJ databases">
        <authorList>
            <person name="Hartkoorn R.C."/>
            <person name="Beaudoing E."/>
            <person name="Hot D."/>
        </authorList>
    </citation>
    <scope>NUCLEOTIDE SEQUENCE</scope>
    <source>
        <strain evidence="8">NRRL B-16292</strain>
    </source>
</reference>
<protein>
    <submittedName>
        <fullName evidence="8">Winged helix-turn-helix domain-containing protein</fullName>
    </submittedName>
</protein>
<evidence type="ECO:0000313" key="9">
    <source>
        <dbReference type="Proteomes" id="UP001059617"/>
    </source>
</evidence>
<feature type="domain" description="OmpR/PhoB-type" evidence="7">
    <location>
        <begin position="1"/>
        <end position="100"/>
    </location>
</feature>
<comment type="similarity">
    <text evidence="1">Belongs to the AfsR/DnrI/RedD regulatory family.</text>
</comment>
<dbReference type="Gene3D" id="1.25.40.10">
    <property type="entry name" value="Tetratricopeptide repeat domain"/>
    <property type="match status" value="1"/>
</dbReference>
<dbReference type="RefSeq" id="WP_259856498.1">
    <property type="nucleotide sequence ID" value="NZ_CP073720.1"/>
</dbReference>
<evidence type="ECO:0000256" key="6">
    <source>
        <dbReference type="SAM" id="MobiDB-lite"/>
    </source>
</evidence>
<accession>A0ABY5VPD3</accession>
<dbReference type="InterPro" id="IPR005158">
    <property type="entry name" value="BTAD"/>
</dbReference>
<dbReference type="SUPFAM" id="SSF52540">
    <property type="entry name" value="P-loop containing nucleoside triphosphate hydrolases"/>
    <property type="match status" value="1"/>
</dbReference>